<organism evidence="2 3">
    <name type="scientific">Streptacidiphilus monticola</name>
    <dbReference type="NCBI Taxonomy" id="2161674"/>
    <lineage>
        <taxon>Bacteria</taxon>
        <taxon>Bacillati</taxon>
        <taxon>Actinomycetota</taxon>
        <taxon>Actinomycetes</taxon>
        <taxon>Kitasatosporales</taxon>
        <taxon>Streptomycetaceae</taxon>
        <taxon>Streptacidiphilus</taxon>
    </lineage>
</organism>
<dbReference type="CDD" id="cd04301">
    <property type="entry name" value="NAT_SF"/>
    <property type="match status" value="1"/>
</dbReference>
<dbReference type="InterPro" id="IPR016181">
    <property type="entry name" value="Acyl_CoA_acyltransferase"/>
</dbReference>
<feature type="domain" description="N-acetyltransferase" evidence="1">
    <location>
        <begin position="12"/>
        <end position="179"/>
    </location>
</feature>
<accession>A0ABW1FYS1</accession>
<name>A0ABW1FYS1_9ACTN</name>
<dbReference type="RefSeq" id="WP_380579937.1">
    <property type="nucleotide sequence ID" value="NZ_JBHSQJ010000013.1"/>
</dbReference>
<dbReference type="Proteomes" id="UP001596174">
    <property type="component" value="Unassembled WGS sequence"/>
</dbReference>
<dbReference type="EMBL" id="JBHSQJ010000013">
    <property type="protein sequence ID" value="MFC5906482.1"/>
    <property type="molecule type" value="Genomic_DNA"/>
</dbReference>
<dbReference type="Pfam" id="PF13302">
    <property type="entry name" value="Acetyltransf_3"/>
    <property type="match status" value="1"/>
</dbReference>
<dbReference type="PANTHER" id="PTHR43441">
    <property type="entry name" value="RIBOSOMAL-PROTEIN-SERINE ACETYLTRANSFERASE"/>
    <property type="match status" value="1"/>
</dbReference>
<protein>
    <submittedName>
        <fullName evidence="2">GNAT family N-acetyltransferase</fullName>
        <ecNumber evidence="2">2.3.-.-</ecNumber>
    </submittedName>
</protein>
<keyword evidence="2" id="KW-0012">Acyltransferase</keyword>
<dbReference type="PROSITE" id="PS51186">
    <property type="entry name" value="GNAT"/>
    <property type="match status" value="1"/>
</dbReference>
<keyword evidence="3" id="KW-1185">Reference proteome</keyword>
<evidence type="ECO:0000259" key="1">
    <source>
        <dbReference type="PROSITE" id="PS51186"/>
    </source>
</evidence>
<dbReference type="EC" id="2.3.-.-" evidence="2"/>
<proteinExistence type="predicted"/>
<dbReference type="GO" id="GO:0016746">
    <property type="term" value="F:acyltransferase activity"/>
    <property type="evidence" value="ECO:0007669"/>
    <property type="project" value="UniProtKB-KW"/>
</dbReference>
<dbReference type="PANTHER" id="PTHR43441:SF10">
    <property type="entry name" value="ACETYLTRANSFERASE"/>
    <property type="match status" value="1"/>
</dbReference>
<dbReference type="InterPro" id="IPR000182">
    <property type="entry name" value="GNAT_dom"/>
</dbReference>
<dbReference type="InterPro" id="IPR051908">
    <property type="entry name" value="Ribosomal_N-acetyltransferase"/>
</dbReference>
<dbReference type="Gene3D" id="3.40.630.30">
    <property type="match status" value="1"/>
</dbReference>
<comment type="caution">
    <text evidence="2">The sequence shown here is derived from an EMBL/GenBank/DDBJ whole genome shotgun (WGS) entry which is preliminary data.</text>
</comment>
<evidence type="ECO:0000313" key="2">
    <source>
        <dbReference type="EMBL" id="MFC5906482.1"/>
    </source>
</evidence>
<gene>
    <name evidence="2" type="ORF">ACFP3V_04515</name>
</gene>
<evidence type="ECO:0000313" key="3">
    <source>
        <dbReference type="Proteomes" id="UP001596174"/>
    </source>
</evidence>
<dbReference type="SUPFAM" id="SSF55729">
    <property type="entry name" value="Acyl-CoA N-acyltransferases (Nat)"/>
    <property type="match status" value="1"/>
</dbReference>
<reference evidence="3" key="1">
    <citation type="journal article" date="2019" name="Int. J. Syst. Evol. Microbiol.">
        <title>The Global Catalogue of Microorganisms (GCM) 10K type strain sequencing project: providing services to taxonomists for standard genome sequencing and annotation.</title>
        <authorList>
            <consortium name="The Broad Institute Genomics Platform"/>
            <consortium name="The Broad Institute Genome Sequencing Center for Infectious Disease"/>
            <person name="Wu L."/>
            <person name="Ma J."/>
        </authorList>
    </citation>
    <scope>NUCLEOTIDE SEQUENCE [LARGE SCALE GENOMIC DNA]</scope>
    <source>
        <strain evidence="3">JCM 4816</strain>
    </source>
</reference>
<keyword evidence="2" id="KW-0808">Transferase</keyword>
<sequence>MIDQQMPSAPGLRLRRWRTGDLPALVRAHQDPLMRRYLGTHVPDLDAGRHWLAAQEAGWAAGTRLAFAVVGEEDGALLGHVVVKGLEPESSVAEDGYWTAPEARGRGVASAAVRAVTAWVADLPRPTPLERIELIHDVGNAGSCAVARACGYPLEAELPAHPPRWPSSGHRHAFVLPGR</sequence>